<sequence length="87" mass="9361">MRWFAAGQFESAGLALSMTVVDRKAGIVGEAHLRASLHGQCSPTSSSRPIRNRGSQYIPSFPHSEHRTAPLAPKRNQESGHFSGAAC</sequence>
<evidence type="ECO:0000313" key="2">
    <source>
        <dbReference type="EMBL" id="CUV36644.1"/>
    </source>
</evidence>
<proteinExistence type="predicted"/>
<organism evidence="2">
    <name type="scientific">Ralstonia solanacearum</name>
    <name type="common">Pseudomonas solanacearum</name>
    <dbReference type="NCBI Taxonomy" id="305"/>
    <lineage>
        <taxon>Bacteria</taxon>
        <taxon>Pseudomonadati</taxon>
        <taxon>Pseudomonadota</taxon>
        <taxon>Betaproteobacteria</taxon>
        <taxon>Burkholderiales</taxon>
        <taxon>Burkholderiaceae</taxon>
        <taxon>Ralstonia</taxon>
        <taxon>Ralstonia solanacearum species complex</taxon>
    </lineage>
</organism>
<name>A0A0S4VQ08_RALSL</name>
<evidence type="ECO:0000256" key="1">
    <source>
        <dbReference type="SAM" id="MobiDB-lite"/>
    </source>
</evidence>
<feature type="compositionally biased region" description="Polar residues" evidence="1">
    <location>
        <begin position="39"/>
        <end position="58"/>
    </location>
</feature>
<gene>
    <name evidence="2" type="ORF">TD1301_v1_2260002</name>
</gene>
<dbReference type="EMBL" id="LN899825">
    <property type="protein sequence ID" value="CUV36644.1"/>
    <property type="molecule type" value="Genomic_DNA"/>
</dbReference>
<feature type="region of interest" description="Disordered" evidence="1">
    <location>
        <begin position="36"/>
        <end position="87"/>
    </location>
</feature>
<protein>
    <submittedName>
        <fullName evidence="2">Uncharacterized protein</fullName>
    </submittedName>
</protein>
<reference evidence="2" key="1">
    <citation type="submission" date="2015-10" db="EMBL/GenBank/DDBJ databases">
        <authorList>
            <person name="Gilbert D.G."/>
        </authorList>
    </citation>
    <scope>NUCLEOTIDE SEQUENCE</scope>
    <source>
        <strain evidence="2">Phyl III-seqv23</strain>
    </source>
</reference>
<accession>A0A0S4VQ08</accession>
<dbReference type="AlphaFoldDB" id="A0A0S4VQ08"/>